<accession>U1RN57</accession>
<organism evidence="2 3">
    <name type="scientific">Actinomyces johnsonii F0510</name>
    <dbReference type="NCBI Taxonomy" id="1227262"/>
    <lineage>
        <taxon>Bacteria</taxon>
        <taxon>Bacillati</taxon>
        <taxon>Actinomycetota</taxon>
        <taxon>Actinomycetes</taxon>
        <taxon>Actinomycetales</taxon>
        <taxon>Actinomycetaceae</taxon>
        <taxon>Actinomyces</taxon>
    </lineage>
</organism>
<evidence type="ECO:0000256" key="1">
    <source>
        <dbReference type="SAM" id="MobiDB-lite"/>
    </source>
</evidence>
<comment type="caution">
    <text evidence="2">The sequence shown here is derived from an EMBL/GenBank/DDBJ whole genome shotgun (WGS) entry which is preliminary data.</text>
</comment>
<reference evidence="2 3" key="1">
    <citation type="submission" date="2013-06" db="EMBL/GenBank/DDBJ databases">
        <authorList>
            <person name="Weinstock G."/>
            <person name="Sodergren E."/>
            <person name="Lobos E.A."/>
            <person name="Fulton L."/>
            <person name="Fulton R."/>
            <person name="Courtney L."/>
            <person name="Fronick C."/>
            <person name="O'Laughlin M."/>
            <person name="Godfrey J."/>
            <person name="Wilson R.M."/>
            <person name="Miner T."/>
            <person name="Farmer C."/>
            <person name="Delehaunty K."/>
            <person name="Cordes M."/>
            <person name="Minx P."/>
            <person name="Tomlinson C."/>
            <person name="Chen J."/>
            <person name="Wollam A."/>
            <person name="Pepin K.H."/>
            <person name="Bhonagiri V."/>
            <person name="Zhang X."/>
            <person name="Warren W."/>
            <person name="Mitreva M."/>
            <person name="Mardis E.R."/>
            <person name="Wilson R.K."/>
        </authorList>
    </citation>
    <scope>NUCLEOTIDE SEQUENCE [LARGE SCALE GENOMIC DNA]</scope>
    <source>
        <strain evidence="2 3">F0510</strain>
    </source>
</reference>
<gene>
    <name evidence="2" type="ORF">HMPREF1549_00830</name>
</gene>
<dbReference type="EMBL" id="AWSD01000081">
    <property type="protein sequence ID" value="ERH21088.1"/>
    <property type="molecule type" value="Genomic_DNA"/>
</dbReference>
<proteinExistence type="predicted"/>
<dbReference type="AlphaFoldDB" id="U1RN57"/>
<feature type="region of interest" description="Disordered" evidence="1">
    <location>
        <begin position="1"/>
        <end position="44"/>
    </location>
</feature>
<evidence type="ECO:0000313" key="3">
    <source>
        <dbReference type="Proteomes" id="UP000016498"/>
    </source>
</evidence>
<name>U1RN57_9ACTO</name>
<dbReference type="HOGENOM" id="CLU_3211339_0_0_11"/>
<dbReference type="Proteomes" id="UP000016498">
    <property type="component" value="Unassembled WGS sequence"/>
</dbReference>
<sequence length="44" mass="4689">MSEQNGGVDHIVILPGPLRSSTTPRGPSQKPAYAHRGGRRGPRP</sequence>
<protein>
    <submittedName>
        <fullName evidence="2">Uncharacterized protein</fullName>
    </submittedName>
</protein>
<evidence type="ECO:0000313" key="2">
    <source>
        <dbReference type="EMBL" id="ERH21088.1"/>
    </source>
</evidence>